<dbReference type="PATRIC" id="fig|883161.3.peg.803"/>
<dbReference type="Gene3D" id="3.90.1150.10">
    <property type="entry name" value="Aspartate Aminotransferase, domain 1"/>
    <property type="match status" value="1"/>
</dbReference>
<organism evidence="8 9">
    <name type="scientific">Propionimicrobium lymphophilum ACS-093-V-SCH5</name>
    <dbReference type="NCBI Taxonomy" id="883161"/>
    <lineage>
        <taxon>Bacteria</taxon>
        <taxon>Bacillati</taxon>
        <taxon>Actinomycetota</taxon>
        <taxon>Actinomycetes</taxon>
        <taxon>Propionibacteriales</taxon>
        <taxon>Propionibacteriaceae</taxon>
        <taxon>Propionimicrobium</taxon>
    </lineage>
</organism>
<evidence type="ECO:0000256" key="1">
    <source>
        <dbReference type="ARBA" id="ARBA00001933"/>
    </source>
</evidence>
<dbReference type="OrthoDB" id="9763453at2"/>
<dbReference type="STRING" id="883161.HMPREF9306_00805"/>
<evidence type="ECO:0000259" key="7">
    <source>
        <dbReference type="Pfam" id="PF00155"/>
    </source>
</evidence>
<evidence type="ECO:0000313" key="9">
    <source>
        <dbReference type="Proteomes" id="UP000014417"/>
    </source>
</evidence>
<name>S2W2B1_9ACTN</name>
<evidence type="ECO:0000256" key="6">
    <source>
        <dbReference type="ARBA" id="ARBA00026106"/>
    </source>
</evidence>
<dbReference type="InterPro" id="IPR015421">
    <property type="entry name" value="PyrdxlP-dep_Trfase_major"/>
</dbReference>
<proteinExistence type="inferred from homology"/>
<comment type="similarity">
    <text evidence="2">Belongs to the class-I pyridoxal-phosphate-dependent aminotransferase family.</text>
</comment>
<comment type="cofactor">
    <cofactor evidence="1">
        <name>pyridoxal 5'-phosphate</name>
        <dbReference type="ChEBI" id="CHEBI:597326"/>
    </cofactor>
</comment>
<dbReference type="PANTHER" id="PTHR43488:SF2">
    <property type="entry name" value="GLUTAMATE-PYRUVATE AMINOTRANSFERASE ALAA"/>
    <property type="match status" value="1"/>
</dbReference>
<sequence length="403" mass="44635">MKFQQASRLQGVRYDVRGRNMVAAQEMEARGEKIMHLNIGNLKPFGFDTPASVRRSVIAHMEQAEGYSDSQGVYSARTAVANYYQTKGLDVDVDQVLLGNGVSELISITLQAMVNPGDEILIPAPDYPLWTAQTTLTGGVAVHYRCDEENGWNPNIDDIRSKVTNRTRAIVLINPNNPTGAVYSKEAVDAIIQVARENDLVVLSDEIYEKIIYSGQHTYAAKSAGKDVLCITYSGLSKAYRACGYRAGWMVATGPLADAKSLFEGINLLANMRMCANVMGQHAIQTCLGGVQSIEDLVKPGGRFYDQTKLSAQLLNEIPGVSCVPAKGALYLFPKLDPERYPIEDDEDWALGLLQSKKILVSHGRGFNWPEPDHFRLVALLEEKKLRDAIERIADYCEETRRD</sequence>
<dbReference type="InterPro" id="IPR015422">
    <property type="entry name" value="PyrdxlP-dep_Trfase_small"/>
</dbReference>
<dbReference type="InterPro" id="IPR015424">
    <property type="entry name" value="PyrdxlP-dep_Trfase"/>
</dbReference>
<evidence type="ECO:0000256" key="2">
    <source>
        <dbReference type="ARBA" id="ARBA00007441"/>
    </source>
</evidence>
<dbReference type="Gene3D" id="3.40.640.10">
    <property type="entry name" value="Type I PLP-dependent aspartate aminotransferase-like (Major domain)"/>
    <property type="match status" value="1"/>
</dbReference>
<evidence type="ECO:0000256" key="3">
    <source>
        <dbReference type="ARBA" id="ARBA00022576"/>
    </source>
</evidence>
<evidence type="ECO:0000256" key="4">
    <source>
        <dbReference type="ARBA" id="ARBA00022679"/>
    </source>
</evidence>
<evidence type="ECO:0000313" key="8">
    <source>
        <dbReference type="EMBL" id="EPD33271.1"/>
    </source>
</evidence>
<keyword evidence="9" id="KW-1185">Reference proteome</keyword>
<dbReference type="Proteomes" id="UP000014417">
    <property type="component" value="Unassembled WGS sequence"/>
</dbReference>
<keyword evidence="3" id="KW-0032">Aminotransferase</keyword>
<dbReference type="HOGENOM" id="CLU_017584_4_2_11"/>
<keyword evidence="5" id="KW-0663">Pyridoxal phosphate</keyword>
<dbReference type="InterPro" id="IPR051926">
    <property type="entry name" value="Ala_Aminotransferase"/>
</dbReference>
<dbReference type="Pfam" id="PF00155">
    <property type="entry name" value="Aminotran_1_2"/>
    <property type="match status" value="1"/>
</dbReference>
<dbReference type="EMBL" id="AGZR01000005">
    <property type="protein sequence ID" value="EPD33271.1"/>
    <property type="molecule type" value="Genomic_DNA"/>
</dbReference>
<comment type="caution">
    <text evidence="8">The sequence shown here is derived from an EMBL/GenBank/DDBJ whole genome shotgun (WGS) entry which is preliminary data.</text>
</comment>
<dbReference type="GO" id="GO:0030170">
    <property type="term" value="F:pyridoxal phosphate binding"/>
    <property type="evidence" value="ECO:0007669"/>
    <property type="project" value="InterPro"/>
</dbReference>
<evidence type="ECO:0000256" key="5">
    <source>
        <dbReference type="ARBA" id="ARBA00022898"/>
    </source>
</evidence>
<dbReference type="InterPro" id="IPR004839">
    <property type="entry name" value="Aminotransferase_I/II_large"/>
</dbReference>
<dbReference type="GO" id="GO:0004021">
    <property type="term" value="F:L-alanine:2-oxoglutarate aminotransferase activity"/>
    <property type="evidence" value="ECO:0007669"/>
    <property type="project" value="UniProtKB-EC"/>
</dbReference>
<dbReference type="AlphaFoldDB" id="S2W2B1"/>
<feature type="domain" description="Aminotransferase class I/classII large" evidence="7">
    <location>
        <begin position="33"/>
        <end position="393"/>
    </location>
</feature>
<protein>
    <recommendedName>
        <fullName evidence="6">alanine transaminase</fullName>
        <ecNumber evidence="6">2.6.1.2</ecNumber>
    </recommendedName>
</protein>
<reference evidence="8 9" key="1">
    <citation type="submission" date="2013-04" db="EMBL/GenBank/DDBJ databases">
        <title>The Genome Sequence of Propionimicrobium lymphophilum ACS-093-V-SCH5.</title>
        <authorList>
            <consortium name="The Broad Institute Genomics Platform"/>
            <person name="Earl A."/>
            <person name="Ward D."/>
            <person name="Feldgarden M."/>
            <person name="Gevers D."/>
            <person name="Saerens B."/>
            <person name="Vaneechoutte M."/>
            <person name="Walker B."/>
            <person name="Young S."/>
            <person name="Zeng Q."/>
            <person name="Gargeya S."/>
            <person name="Fitzgerald M."/>
            <person name="Haas B."/>
            <person name="Abouelleil A."/>
            <person name="Allen A.W."/>
            <person name="Alvarado L."/>
            <person name="Arachchi H.M."/>
            <person name="Berlin A.M."/>
            <person name="Chapman S.B."/>
            <person name="Gainer-Dewar J."/>
            <person name="Goldberg J."/>
            <person name="Griggs A."/>
            <person name="Gujja S."/>
            <person name="Hansen M."/>
            <person name="Howarth C."/>
            <person name="Imamovic A."/>
            <person name="Ireland A."/>
            <person name="Larimer J."/>
            <person name="McCowan C."/>
            <person name="Murphy C."/>
            <person name="Pearson M."/>
            <person name="Poon T.W."/>
            <person name="Priest M."/>
            <person name="Roberts A."/>
            <person name="Saif S."/>
            <person name="Shea T."/>
            <person name="Sisk P."/>
            <person name="Sykes S."/>
            <person name="Wortman J."/>
            <person name="Nusbaum C."/>
            <person name="Birren B."/>
        </authorList>
    </citation>
    <scope>NUCLEOTIDE SEQUENCE [LARGE SCALE GENOMIC DNA]</scope>
    <source>
        <strain evidence="8 9">ACS-093-V-SCH5</strain>
    </source>
</reference>
<dbReference type="CDD" id="cd00609">
    <property type="entry name" value="AAT_like"/>
    <property type="match status" value="1"/>
</dbReference>
<dbReference type="PANTHER" id="PTHR43488">
    <property type="entry name" value="GLUTAMATE-PYRUVATE AMINOTRANSFERASE ALAA"/>
    <property type="match status" value="1"/>
</dbReference>
<dbReference type="EC" id="2.6.1.2" evidence="6"/>
<gene>
    <name evidence="8" type="ORF">HMPREF9306_00805</name>
</gene>
<dbReference type="RefSeq" id="WP_016455646.1">
    <property type="nucleotide sequence ID" value="NZ_KE150269.1"/>
</dbReference>
<accession>S2W2B1</accession>
<dbReference type="SUPFAM" id="SSF53383">
    <property type="entry name" value="PLP-dependent transferases"/>
    <property type="match status" value="1"/>
</dbReference>
<keyword evidence="4" id="KW-0808">Transferase</keyword>